<accession>A0A6M4MDP7</accession>
<keyword evidence="2" id="KW-0732">Signal</keyword>
<dbReference type="RefSeq" id="WP_075609887.1">
    <property type="nucleotide sequence ID" value="NZ_CP052766.1"/>
</dbReference>
<dbReference type="Proteomes" id="UP000219285">
    <property type="component" value="Chromosome"/>
</dbReference>
<evidence type="ECO:0000256" key="2">
    <source>
        <dbReference type="SAM" id="SignalP"/>
    </source>
</evidence>
<feature type="signal peptide" evidence="2">
    <location>
        <begin position="1"/>
        <end position="22"/>
    </location>
</feature>
<gene>
    <name evidence="3" type="ORF">CA267_011260</name>
</gene>
<dbReference type="EMBL" id="CP052766">
    <property type="protein sequence ID" value="QJR81314.1"/>
    <property type="molecule type" value="Genomic_DNA"/>
</dbReference>
<protein>
    <recommendedName>
        <fullName evidence="5">PEP-CTERM sorting domain-containing protein</fullName>
    </recommendedName>
</protein>
<dbReference type="OrthoDB" id="6332663at2"/>
<sequence>MNKRLLLCFLVTCLTSPVAISAAITNGNFASCDFAGWQKDTDGLGDISTVNDFQITGTSPQCSAELLVDGANTEAFFANTLYQRLDFIDSQPMMLSFDLELASRLTSSDQGFVGDYAVVAISDGTGNYFDAQGNSGFLFSGIIDGMESLALSYTLADVFDSASDWFLEFQLNIGADAEGLSDGGVSSMRIDNVTLASVPAPATYGLFLLAATALVQRKRRMSVLVLLNGRSV</sequence>
<proteinExistence type="predicted"/>
<keyword evidence="1" id="KW-1133">Transmembrane helix</keyword>
<organism evidence="3 4">
    <name type="scientific">Alteromonas pelagimontana</name>
    <dbReference type="NCBI Taxonomy" id="1858656"/>
    <lineage>
        <taxon>Bacteria</taxon>
        <taxon>Pseudomonadati</taxon>
        <taxon>Pseudomonadota</taxon>
        <taxon>Gammaproteobacteria</taxon>
        <taxon>Alteromonadales</taxon>
        <taxon>Alteromonadaceae</taxon>
        <taxon>Alteromonas/Salinimonas group</taxon>
        <taxon>Alteromonas</taxon>
    </lineage>
</organism>
<dbReference type="KEGG" id="apel:CA267_011260"/>
<keyword evidence="4" id="KW-1185">Reference proteome</keyword>
<feature type="transmembrane region" description="Helical" evidence="1">
    <location>
        <begin position="195"/>
        <end position="215"/>
    </location>
</feature>
<keyword evidence="1" id="KW-0812">Transmembrane</keyword>
<reference evidence="4" key="1">
    <citation type="submission" date="2014-12" db="EMBL/GenBank/DDBJ databases">
        <title>Complete genome sequence of a multi-drug resistant Klebsiella pneumoniae.</title>
        <authorList>
            <person name="Hua X."/>
            <person name="Chen Q."/>
            <person name="Li X."/>
            <person name="Feng Y."/>
            <person name="Ruan Z."/>
            <person name="Yu Y."/>
        </authorList>
    </citation>
    <scope>NUCLEOTIDE SEQUENCE [LARGE SCALE GENOMIC DNA]</scope>
    <source>
        <strain evidence="4">5.12</strain>
    </source>
</reference>
<evidence type="ECO:0000313" key="3">
    <source>
        <dbReference type="EMBL" id="QJR81314.1"/>
    </source>
</evidence>
<reference evidence="3 4" key="2">
    <citation type="submission" date="2020-04" db="EMBL/GenBank/DDBJ databases">
        <title>Complete genome sequence of Alteromonas pelagimontana 5.12T.</title>
        <authorList>
            <person name="Sinha R.K."/>
            <person name="Krishnan K.P."/>
            <person name="Kurian J.P."/>
        </authorList>
    </citation>
    <scope>NUCLEOTIDE SEQUENCE [LARGE SCALE GENOMIC DNA]</scope>
    <source>
        <strain evidence="3 4">5.12</strain>
    </source>
</reference>
<feature type="chain" id="PRO_5028957201" description="PEP-CTERM sorting domain-containing protein" evidence="2">
    <location>
        <begin position="23"/>
        <end position="232"/>
    </location>
</feature>
<evidence type="ECO:0000313" key="4">
    <source>
        <dbReference type="Proteomes" id="UP000219285"/>
    </source>
</evidence>
<name>A0A6M4MDP7_9ALTE</name>
<dbReference type="AlphaFoldDB" id="A0A6M4MDP7"/>
<evidence type="ECO:0008006" key="5">
    <source>
        <dbReference type="Google" id="ProtNLM"/>
    </source>
</evidence>
<keyword evidence="1" id="KW-0472">Membrane</keyword>
<evidence type="ECO:0000256" key="1">
    <source>
        <dbReference type="SAM" id="Phobius"/>
    </source>
</evidence>